<dbReference type="PRINTS" id="PR00081">
    <property type="entry name" value="GDHRDH"/>
</dbReference>
<dbReference type="GO" id="GO:0016491">
    <property type="term" value="F:oxidoreductase activity"/>
    <property type="evidence" value="ECO:0007669"/>
    <property type="project" value="UniProtKB-KW"/>
</dbReference>
<evidence type="ECO:0000256" key="2">
    <source>
        <dbReference type="ARBA" id="ARBA00023002"/>
    </source>
</evidence>
<dbReference type="InterPro" id="IPR002347">
    <property type="entry name" value="SDR_fam"/>
</dbReference>
<dbReference type="InterPro" id="IPR051687">
    <property type="entry name" value="Peroxisomal_Beta-Oxidation"/>
</dbReference>
<evidence type="ECO:0000259" key="3">
    <source>
        <dbReference type="SMART" id="SM00822"/>
    </source>
</evidence>
<dbReference type="InterPro" id="IPR036291">
    <property type="entry name" value="NAD(P)-bd_dom_sf"/>
</dbReference>
<dbReference type="AlphaFoldDB" id="K8WQT1"/>
<evidence type="ECO:0000313" key="4">
    <source>
        <dbReference type="EMBL" id="EKT62964.1"/>
    </source>
</evidence>
<name>K8WQT1_9GAMM</name>
<organism evidence="4 5">
    <name type="scientific">Providencia burhodogranariea DSM 19968</name>
    <dbReference type="NCBI Taxonomy" id="1141662"/>
    <lineage>
        <taxon>Bacteria</taxon>
        <taxon>Pseudomonadati</taxon>
        <taxon>Pseudomonadota</taxon>
        <taxon>Gammaproteobacteria</taxon>
        <taxon>Enterobacterales</taxon>
        <taxon>Morganellaceae</taxon>
        <taxon>Providencia</taxon>
    </lineage>
</organism>
<feature type="domain" description="Ketoreductase" evidence="3">
    <location>
        <begin position="7"/>
        <end position="207"/>
    </location>
</feature>
<evidence type="ECO:0000256" key="1">
    <source>
        <dbReference type="ARBA" id="ARBA00006484"/>
    </source>
</evidence>
<dbReference type="Gene3D" id="3.40.50.720">
    <property type="entry name" value="NAD(P)-binding Rossmann-like Domain"/>
    <property type="match status" value="1"/>
</dbReference>
<dbReference type="PATRIC" id="fig|1141662.3.peg.1175"/>
<keyword evidence="5" id="KW-1185">Reference proteome</keyword>
<dbReference type="eggNOG" id="COG1028">
    <property type="taxonomic scope" value="Bacteria"/>
</dbReference>
<protein>
    <submittedName>
        <fullName evidence="4">Short chain dehydrogenase/reductase</fullName>
    </submittedName>
</protein>
<evidence type="ECO:0000313" key="5">
    <source>
        <dbReference type="Proteomes" id="UP000009336"/>
    </source>
</evidence>
<dbReference type="RefSeq" id="WP_008911190.1">
    <property type="nucleotide sequence ID" value="NZ_KB233222.1"/>
</dbReference>
<dbReference type="PANTHER" id="PTHR45024">
    <property type="entry name" value="DEHYDROGENASES, SHORT CHAIN"/>
    <property type="match status" value="1"/>
</dbReference>
<dbReference type="SMART" id="SM00822">
    <property type="entry name" value="PKS_KR"/>
    <property type="match status" value="1"/>
</dbReference>
<comment type="similarity">
    <text evidence="1">Belongs to the short-chain dehydrogenases/reductases (SDR) family.</text>
</comment>
<sequence length="287" mass="31253">MITFHRQIVLITGGARGLGLAYARCIGQLGAIVLIQDIGADSQGNGEDNNVAERVAETLRVEGLDIQAISGSLNSRTTCHQLVEQIIQKYGRLDAVIHNAGWVDYQPIEELDEKAFDHMLSIATKAPIWLAQAAWPQMKLAGYGRIVVTTSCRALYTQYAQHGLISYAAAKMAIVGAMNILNHEGNKHGIMVNAISPVAKTRMWGESGEPDELHPADVAPGVAFLASSDCLSGGWILRAANGQFHATKTMEAEFVDYPRDIKAIRALTAQDIADNWHKIAIPNTERR</sequence>
<dbReference type="OrthoDB" id="9804774at2"/>
<keyword evidence="2" id="KW-0560">Oxidoreductase</keyword>
<dbReference type="STRING" id="1141662.OOA_05791"/>
<dbReference type="Proteomes" id="UP000009336">
    <property type="component" value="Unassembled WGS sequence"/>
</dbReference>
<dbReference type="CDD" id="cd05233">
    <property type="entry name" value="SDR_c"/>
    <property type="match status" value="1"/>
</dbReference>
<dbReference type="HOGENOM" id="CLU_010194_14_0_6"/>
<reference evidence="4 5" key="1">
    <citation type="journal article" date="2012" name="BMC Genomics">
        <title>Comparative genomics of bacteria in the genus Providencia isolated from wild Drosophila melanogaster.</title>
        <authorList>
            <person name="Galac M.R."/>
            <person name="Lazzaro B.P."/>
        </authorList>
    </citation>
    <scope>NUCLEOTIDE SEQUENCE [LARGE SCALE GENOMIC DNA]</scope>
    <source>
        <strain evidence="4 5">DSM 19968</strain>
    </source>
</reference>
<dbReference type="InterPro" id="IPR057326">
    <property type="entry name" value="KR_dom"/>
</dbReference>
<proteinExistence type="inferred from homology"/>
<dbReference type="SUPFAM" id="SSF51735">
    <property type="entry name" value="NAD(P)-binding Rossmann-fold domains"/>
    <property type="match status" value="1"/>
</dbReference>
<accession>K8WQT1</accession>
<dbReference type="Pfam" id="PF00106">
    <property type="entry name" value="adh_short"/>
    <property type="match status" value="1"/>
</dbReference>
<comment type="caution">
    <text evidence="4">The sequence shown here is derived from an EMBL/GenBank/DDBJ whole genome shotgun (WGS) entry which is preliminary data.</text>
</comment>
<gene>
    <name evidence="4" type="ORF">OOA_05791</name>
</gene>
<dbReference type="PANTHER" id="PTHR45024:SF2">
    <property type="entry name" value="SCP2 DOMAIN-CONTAINING PROTEIN"/>
    <property type="match status" value="1"/>
</dbReference>
<dbReference type="EMBL" id="AKKL01000016">
    <property type="protein sequence ID" value="EKT62964.1"/>
    <property type="molecule type" value="Genomic_DNA"/>
</dbReference>